<sequence length="274" mass="28566">MSSDMNCPAGHAADPLCYRPGDDDDAATGRRDVDTSGFPLDMIADYSTDDLFELVREQEQGGGGGAGGAPGLRTMRPAGAESCLWSPPPRPPEVRFEPPSEAQMAAWLCTIVRGEELAGDYRGVYAFPYIKHSHTIQYMKSLQHHVQAMSIGPARPPPPPAVPVVPPQYAPPGAPPGVTVPMMPAPPVVLASAPTTMVPFGAAMLQTMPHYPAAVPVMMPASAVPLSYSYPAAPPPSPRAAAGGAGSSASHRHGSEGSSSSRKGKGGRSLCRKH</sequence>
<organism evidence="2 3">
    <name type="scientific">Panicum virgatum</name>
    <name type="common">Blackwell switchgrass</name>
    <dbReference type="NCBI Taxonomy" id="38727"/>
    <lineage>
        <taxon>Eukaryota</taxon>
        <taxon>Viridiplantae</taxon>
        <taxon>Streptophyta</taxon>
        <taxon>Embryophyta</taxon>
        <taxon>Tracheophyta</taxon>
        <taxon>Spermatophyta</taxon>
        <taxon>Magnoliopsida</taxon>
        <taxon>Liliopsida</taxon>
        <taxon>Poales</taxon>
        <taxon>Poaceae</taxon>
        <taxon>PACMAD clade</taxon>
        <taxon>Panicoideae</taxon>
        <taxon>Panicodae</taxon>
        <taxon>Paniceae</taxon>
        <taxon>Panicinae</taxon>
        <taxon>Panicum</taxon>
        <taxon>Panicum sect. Hiantes</taxon>
    </lineage>
</organism>
<reference evidence="2" key="1">
    <citation type="submission" date="2020-05" db="EMBL/GenBank/DDBJ databases">
        <title>WGS assembly of Panicum virgatum.</title>
        <authorList>
            <person name="Lovell J.T."/>
            <person name="Jenkins J."/>
            <person name="Shu S."/>
            <person name="Juenger T.E."/>
            <person name="Schmutz J."/>
        </authorList>
    </citation>
    <scope>NUCLEOTIDE SEQUENCE</scope>
    <source>
        <strain evidence="2">AP13</strain>
    </source>
</reference>
<evidence type="ECO:0000256" key="1">
    <source>
        <dbReference type="SAM" id="MobiDB-lite"/>
    </source>
</evidence>
<name>A0A8T0ULK1_PANVG</name>
<evidence type="ECO:0000313" key="3">
    <source>
        <dbReference type="Proteomes" id="UP000823388"/>
    </source>
</evidence>
<dbReference type="AlphaFoldDB" id="A0A8T0ULK1"/>
<feature type="region of interest" description="Disordered" evidence="1">
    <location>
        <begin position="1"/>
        <end position="39"/>
    </location>
</feature>
<feature type="compositionally biased region" description="Gly residues" evidence="1">
    <location>
        <begin position="60"/>
        <end position="70"/>
    </location>
</feature>
<comment type="caution">
    <text evidence="2">The sequence shown here is derived from an EMBL/GenBank/DDBJ whole genome shotgun (WGS) entry which is preliminary data.</text>
</comment>
<evidence type="ECO:0000313" key="2">
    <source>
        <dbReference type="EMBL" id="KAG2621966.1"/>
    </source>
</evidence>
<feature type="region of interest" description="Disordered" evidence="1">
    <location>
        <begin position="232"/>
        <end position="274"/>
    </location>
</feature>
<feature type="region of interest" description="Disordered" evidence="1">
    <location>
        <begin position="56"/>
        <end position="75"/>
    </location>
</feature>
<accession>A0A8T0ULK1</accession>
<proteinExistence type="predicted"/>
<feature type="compositionally biased region" description="Basic residues" evidence="1">
    <location>
        <begin position="262"/>
        <end position="274"/>
    </location>
</feature>
<keyword evidence="3" id="KW-1185">Reference proteome</keyword>
<dbReference type="Proteomes" id="UP000823388">
    <property type="component" value="Chromosome 3N"/>
</dbReference>
<dbReference type="EMBL" id="CM029042">
    <property type="protein sequence ID" value="KAG2621966.1"/>
    <property type="molecule type" value="Genomic_DNA"/>
</dbReference>
<gene>
    <name evidence="2" type="ORF">PVAP13_3NG294341</name>
</gene>
<protein>
    <submittedName>
        <fullName evidence="2">Uncharacterized protein</fullName>
    </submittedName>
</protein>